<protein>
    <submittedName>
        <fullName evidence="1">GrpB domain, predicted nucleotidyltransferase, UPF0157 family</fullName>
    </submittedName>
</protein>
<dbReference type="Pfam" id="PF04229">
    <property type="entry name" value="GrpB"/>
    <property type="match status" value="1"/>
</dbReference>
<dbReference type="Proteomes" id="UP000199406">
    <property type="component" value="Unassembled WGS sequence"/>
</dbReference>
<dbReference type="InterPro" id="IPR043519">
    <property type="entry name" value="NT_sf"/>
</dbReference>
<keyword evidence="1" id="KW-0808">Transferase</keyword>
<dbReference type="Gene3D" id="3.30.460.10">
    <property type="entry name" value="Beta Polymerase, domain 2"/>
    <property type="match status" value="1"/>
</dbReference>
<dbReference type="PANTHER" id="PTHR34822">
    <property type="entry name" value="GRPB DOMAIN PROTEIN (AFU_ORTHOLOGUE AFUA_1G01530)"/>
    <property type="match status" value="1"/>
</dbReference>
<proteinExistence type="predicted"/>
<reference evidence="2" key="1">
    <citation type="submission" date="2016-10" db="EMBL/GenBank/DDBJ databases">
        <authorList>
            <person name="Varghese N."/>
            <person name="Submissions S."/>
        </authorList>
    </citation>
    <scope>NUCLEOTIDE SEQUENCE [LARGE SCALE GENOMIC DNA]</scope>
    <source>
        <strain evidence="2">DSM 44268</strain>
    </source>
</reference>
<dbReference type="EMBL" id="FNBT01000007">
    <property type="protein sequence ID" value="SDF83677.1"/>
    <property type="molecule type" value="Genomic_DNA"/>
</dbReference>
<evidence type="ECO:0000313" key="1">
    <source>
        <dbReference type="EMBL" id="SDF83677.1"/>
    </source>
</evidence>
<dbReference type="STRING" id="1550231.SAMN05660662_3572"/>
<name>A0A1G7PC31_9ACTN</name>
<organism evidence="1 2">
    <name type="scientific">Blastococcus aurantiacus</name>
    <dbReference type="NCBI Taxonomy" id="1550231"/>
    <lineage>
        <taxon>Bacteria</taxon>
        <taxon>Bacillati</taxon>
        <taxon>Actinomycetota</taxon>
        <taxon>Actinomycetes</taxon>
        <taxon>Geodermatophilales</taxon>
        <taxon>Geodermatophilaceae</taxon>
        <taxon>Blastococcus</taxon>
    </lineage>
</organism>
<dbReference type="GO" id="GO:0016740">
    <property type="term" value="F:transferase activity"/>
    <property type="evidence" value="ECO:0007669"/>
    <property type="project" value="UniProtKB-KW"/>
</dbReference>
<sequence length="191" mass="20668">MPSGPAVLVPHDPQWATLAVERLTELRRALALLVDVDACTFDHIGSTAVPGLAAKASIDLQVRAPVLPEPAALDAALAPLGWVPAPGSRPDSPGVFRDIPAPGETEPEWVWAKRLFISSNPARPAILHLRLSASPFGRRTVAFRDRLRVEPDLRVAYEELKRQLAAAHAGDSDYDDYTRGKSAFIRAATAR</sequence>
<dbReference type="InterPro" id="IPR007344">
    <property type="entry name" value="GrpB/CoaE"/>
</dbReference>
<dbReference type="AlphaFoldDB" id="A0A1G7PC31"/>
<keyword evidence="2" id="KW-1185">Reference proteome</keyword>
<accession>A0A1G7PC31</accession>
<dbReference type="PANTHER" id="PTHR34822:SF1">
    <property type="entry name" value="GRPB FAMILY PROTEIN"/>
    <property type="match status" value="1"/>
</dbReference>
<dbReference type="SUPFAM" id="SSF81301">
    <property type="entry name" value="Nucleotidyltransferase"/>
    <property type="match status" value="1"/>
</dbReference>
<gene>
    <name evidence="1" type="ORF">SAMN05660662_3572</name>
</gene>
<evidence type="ECO:0000313" key="2">
    <source>
        <dbReference type="Proteomes" id="UP000199406"/>
    </source>
</evidence>